<dbReference type="CDD" id="cd06135">
    <property type="entry name" value="Orn"/>
    <property type="match status" value="1"/>
</dbReference>
<evidence type="ECO:0000256" key="2">
    <source>
        <dbReference type="ARBA" id="ARBA00022722"/>
    </source>
</evidence>
<dbReference type="SUPFAM" id="SSF53098">
    <property type="entry name" value="Ribonuclease H-like"/>
    <property type="match status" value="1"/>
</dbReference>
<sequence length="187" mass="21442">MPTAPVSRPLVWVDLEMTGLDLDKDTIIEIACIITDGDLNPVEEQLDLVIHHPRSVMDNMNEWCIEHHGESGLTQAVLDSTLSLADAEKQVLEYVKRYAPTVRSGVLAGNSVHVDRQFLCKYMPTLVEHLHYRIVDVSTVKELGMRWYPEFSGKMPRKKMAHRALGDILESIEELKWYRANVFRKDL</sequence>
<gene>
    <name evidence="6" type="primary">rex2</name>
    <name evidence="6" type="ORF">HK105_208686</name>
</gene>
<keyword evidence="7" id="KW-1185">Reference proteome</keyword>
<name>A0ABR4MX94_9FUNG</name>
<dbReference type="InterPro" id="IPR012337">
    <property type="entry name" value="RNaseH-like_sf"/>
</dbReference>
<dbReference type="NCBIfam" id="NF003765">
    <property type="entry name" value="PRK05359.1"/>
    <property type="match status" value="1"/>
</dbReference>
<protein>
    <submittedName>
        <fullName evidence="6">Phosphatidylinositol 3,4,5-trisphosphate-dependent Rac exchanger 2 protein</fullName>
    </submittedName>
</protein>
<organism evidence="6 7">
    <name type="scientific">Polyrhizophydium stewartii</name>
    <dbReference type="NCBI Taxonomy" id="2732419"/>
    <lineage>
        <taxon>Eukaryota</taxon>
        <taxon>Fungi</taxon>
        <taxon>Fungi incertae sedis</taxon>
        <taxon>Chytridiomycota</taxon>
        <taxon>Chytridiomycota incertae sedis</taxon>
        <taxon>Chytridiomycetes</taxon>
        <taxon>Rhizophydiales</taxon>
        <taxon>Rhizophydiales incertae sedis</taxon>
        <taxon>Polyrhizophydium</taxon>
    </lineage>
</organism>
<dbReference type="InterPro" id="IPR022894">
    <property type="entry name" value="Oligoribonuclease"/>
</dbReference>
<dbReference type="SMART" id="SM00479">
    <property type="entry name" value="EXOIII"/>
    <property type="match status" value="1"/>
</dbReference>
<dbReference type="Proteomes" id="UP001527925">
    <property type="component" value="Unassembled WGS sequence"/>
</dbReference>
<dbReference type="InterPro" id="IPR036397">
    <property type="entry name" value="RNaseH_sf"/>
</dbReference>
<evidence type="ECO:0000256" key="4">
    <source>
        <dbReference type="ARBA" id="ARBA00022839"/>
    </source>
</evidence>
<evidence type="ECO:0000313" key="6">
    <source>
        <dbReference type="EMBL" id="KAL2911836.1"/>
    </source>
</evidence>
<dbReference type="PANTHER" id="PTHR11046">
    <property type="entry name" value="OLIGORIBONUCLEASE, MITOCHONDRIAL"/>
    <property type="match status" value="1"/>
</dbReference>
<accession>A0ABR4MX94</accession>
<evidence type="ECO:0000259" key="5">
    <source>
        <dbReference type="SMART" id="SM00479"/>
    </source>
</evidence>
<feature type="domain" description="Exonuclease" evidence="5">
    <location>
        <begin position="9"/>
        <end position="184"/>
    </location>
</feature>
<keyword evidence="3" id="KW-0378">Hydrolase</keyword>
<proteinExistence type="inferred from homology"/>
<dbReference type="PANTHER" id="PTHR11046:SF0">
    <property type="entry name" value="OLIGORIBONUCLEASE, MITOCHONDRIAL"/>
    <property type="match status" value="1"/>
</dbReference>
<comment type="similarity">
    <text evidence="1">Belongs to the oligoribonuclease family.</text>
</comment>
<comment type="caution">
    <text evidence="6">The sequence shown here is derived from an EMBL/GenBank/DDBJ whole genome shotgun (WGS) entry which is preliminary data.</text>
</comment>
<dbReference type="Gene3D" id="3.30.420.10">
    <property type="entry name" value="Ribonuclease H-like superfamily/Ribonuclease H"/>
    <property type="match status" value="1"/>
</dbReference>
<reference evidence="6 7" key="1">
    <citation type="submission" date="2023-09" db="EMBL/GenBank/DDBJ databases">
        <title>Pangenome analysis of Batrachochytrium dendrobatidis and related Chytrids.</title>
        <authorList>
            <person name="Yacoub M.N."/>
            <person name="Stajich J.E."/>
            <person name="James T.Y."/>
        </authorList>
    </citation>
    <scope>NUCLEOTIDE SEQUENCE [LARGE SCALE GENOMIC DNA]</scope>
    <source>
        <strain evidence="6 7">JEL0888</strain>
    </source>
</reference>
<dbReference type="Pfam" id="PF00929">
    <property type="entry name" value="RNase_T"/>
    <property type="match status" value="1"/>
</dbReference>
<evidence type="ECO:0000256" key="3">
    <source>
        <dbReference type="ARBA" id="ARBA00022801"/>
    </source>
</evidence>
<keyword evidence="4" id="KW-0269">Exonuclease</keyword>
<dbReference type="EMBL" id="JADGIZ020000086">
    <property type="protein sequence ID" value="KAL2911836.1"/>
    <property type="molecule type" value="Genomic_DNA"/>
</dbReference>
<evidence type="ECO:0000256" key="1">
    <source>
        <dbReference type="ARBA" id="ARBA00009921"/>
    </source>
</evidence>
<keyword evidence="2" id="KW-0540">Nuclease</keyword>
<dbReference type="InterPro" id="IPR013520">
    <property type="entry name" value="Ribonucl_H"/>
</dbReference>
<evidence type="ECO:0000313" key="7">
    <source>
        <dbReference type="Proteomes" id="UP001527925"/>
    </source>
</evidence>